<accession>A0A5N6KVF2</accession>
<feature type="transmembrane region" description="Helical" evidence="1">
    <location>
        <begin position="6"/>
        <end position="23"/>
    </location>
</feature>
<keyword evidence="1" id="KW-1133">Transmembrane helix</keyword>
<evidence type="ECO:0000313" key="2">
    <source>
        <dbReference type="EMBL" id="KAB8349504.1"/>
    </source>
</evidence>
<evidence type="ECO:0000313" key="3">
    <source>
        <dbReference type="Proteomes" id="UP000327013"/>
    </source>
</evidence>
<sequence length="52" mass="5443">MRGGGWFVAVYCAVSTWAAVLLGRVGVMRTWPMGVGGSVVVEDEGGEEEAGR</sequence>
<keyword evidence="1" id="KW-0812">Transmembrane</keyword>
<keyword evidence="1" id="KW-0472">Membrane</keyword>
<gene>
    <name evidence="2" type="ORF">FH972_023530</name>
</gene>
<proteinExistence type="predicted"/>
<dbReference type="Proteomes" id="UP000327013">
    <property type="component" value="Unassembled WGS sequence"/>
</dbReference>
<reference evidence="2 3" key="1">
    <citation type="submission" date="2019-06" db="EMBL/GenBank/DDBJ databases">
        <title>A chromosomal-level reference genome of Carpinus fangiana (Coryloideae, Betulaceae).</title>
        <authorList>
            <person name="Yang X."/>
            <person name="Wang Z."/>
            <person name="Zhang L."/>
            <person name="Hao G."/>
            <person name="Liu J."/>
            <person name="Yang Y."/>
        </authorList>
    </citation>
    <scope>NUCLEOTIDE SEQUENCE [LARGE SCALE GENOMIC DNA]</scope>
    <source>
        <strain evidence="2">Cfa_2016G</strain>
        <tissue evidence="2">Leaf</tissue>
    </source>
</reference>
<comment type="caution">
    <text evidence="2">The sequence shown here is derived from an EMBL/GenBank/DDBJ whole genome shotgun (WGS) entry which is preliminary data.</text>
</comment>
<protein>
    <submittedName>
        <fullName evidence="2">Uncharacterized protein</fullName>
    </submittedName>
</protein>
<dbReference type="EMBL" id="VIBQ01000014">
    <property type="protein sequence ID" value="KAB8349504.1"/>
    <property type="molecule type" value="Genomic_DNA"/>
</dbReference>
<name>A0A5N6KVF2_9ROSI</name>
<organism evidence="2 3">
    <name type="scientific">Carpinus fangiana</name>
    <dbReference type="NCBI Taxonomy" id="176857"/>
    <lineage>
        <taxon>Eukaryota</taxon>
        <taxon>Viridiplantae</taxon>
        <taxon>Streptophyta</taxon>
        <taxon>Embryophyta</taxon>
        <taxon>Tracheophyta</taxon>
        <taxon>Spermatophyta</taxon>
        <taxon>Magnoliopsida</taxon>
        <taxon>eudicotyledons</taxon>
        <taxon>Gunneridae</taxon>
        <taxon>Pentapetalae</taxon>
        <taxon>rosids</taxon>
        <taxon>fabids</taxon>
        <taxon>Fagales</taxon>
        <taxon>Betulaceae</taxon>
        <taxon>Carpinus</taxon>
    </lineage>
</organism>
<keyword evidence="3" id="KW-1185">Reference proteome</keyword>
<evidence type="ECO:0000256" key="1">
    <source>
        <dbReference type="SAM" id="Phobius"/>
    </source>
</evidence>
<dbReference type="AlphaFoldDB" id="A0A5N6KVF2"/>